<dbReference type="CDD" id="cd01285">
    <property type="entry name" value="nucleoside_deaminase"/>
    <property type="match status" value="1"/>
</dbReference>
<gene>
    <name evidence="4" type="ORF">FNU79_06180</name>
</gene>
<keyword evidence="2" id="KW-0862">Zinc</keyword>
<feature type="domain" description="CMP/dCMP-type deaminase" evidence="3">
    <location>
        <begin position="2"/>
        <end position="129"/>
    </location>
</feature>
<evidence type="ECO:0000259" key="3">
    <source>
        <dbReference type="PROSITE" id="PS51747"/>
    </source>
</evidence>
<dbReference type="PROSITE" id="PS51747">
    <property type="entry name" value="CYT_DCMP_DEAMINASES_2"/>
    <property type="match status" value="1"/>
</dbReference>
<dbReference type="RefSeq" id="WP_143720006.1">
    <property type="nucleotide sequence ID" value="NZ_VKDB01000004.1"/>
</dbReference>
<dbReference type="OrthoDB" id="9802676at2"/>
<dbReference type="GO" id="GO:0016787">
    <property type="term" value="F:hydrolase activity"/>
    <property type="evidence" value="ECO:0007669"/>
    <property type="project" value="InterPro"/>
</dbReference>
<evidence type="ECO:0000256" key="1">
    <source>
        <dbReference type="ARBA" id="ARBA00022723"/>
    </source>
</evidence>
<evidence type="ECO:0000256" key="2">
    <source>
        <dbReference type="ARBA" id="ARBA00022833"/>
    </source>
</evidence>
<dbReference type="Gene3D" id="3.40.140.10">
    <property type="entry name" value="Cytidine Deaminase, domain 2"/>
    <property type="match status" value="1"/>
</dbReference>
<dbReference type="PANTHER" id="PTHR11079">
    <property type="entry name" value="CYTOSINE DEAMINASE FAMILY MEMBER"/>
    <property type="match status" value="1"/>
</dbReference>
<dbReference type="PROSITE" id="PS00903">
    <property type="entry name" value="CYT_DCMP_DEAMINASES_1"/>
    <property type="match status" value="1"/>
</dbReference>
<dbReference type="EMBL" id="VKDB01000004">
    <property type="protein sequence ID" value="TSA86774.1"/>
    <property type="molecule type" value="Genomic_DNA"/>
</dbReference>
<accession>A0A553V311</accession>
<protein>
    <submittedName>
        <fullName evidence="4">Nucleoside deaminase</fullName>
    </submittedName>
</protein>
<dbReference type="SUPFAM" id="SSF53927">
    <property type="entry name" value="Cytidine deaminase-like"/>
    <property type="match status" value="1"/>
</dbReference>
<keyword evidence="5" id="KW-1185">Reference proteome</keyword>
<organism evidence="4 5">
    <name type="scientific">Deinococcus detaillensis</name>
    <dbReference type="NCBI Taxonomy" id="2592048"/>
    <lineage>
        <taxon>Bacteria</taxon>
        <taxon>Thermotogati</taxon>
        <taxon>Deinococcota</taxon>
        <taxon>Deinococci</taxon>
        <taxon>Deinococcales</taxon>
        <taxon>Deinococcaceae</taxon>
        <taxon>Deinococcus</taxon>
    </lineage>
</organism>
<dbReference type="GO" id="GO:0008270">
    <property type="term" value="F:zinc ion binding"/>
    <property type="evidence" value="ECO:0007669"/>
    <property type="project" value="InterPro"/>
</dbReference>
<dbReference type="PANTHER" id="PTHR11079:SF179">
    <property type="entry name" value="TRNA(ADENINE(34)) DEAMINASE, CHLOROPLASTIC"/>
    <property type="match status" value="1"/>
</dbReference>
<dbReference type="InterPro" id="IPR002125">
    <property type="entry name" value="CMP_dCMP_dom"/>
</dbReference>
<evidence type="ECO:0000313" key="4">
    <source>
        <dbReference type="EMBL" id="TSA86774.1"/>
    </source>
</evidence>
<name>A0A553V311_9DEIO</name>
<sequence length="206" mass="23140">MTLRAQHWQTVMQEAWEAYLHGSYPIGACVVDENGTVIARGRNRLGEEWRVDGLISGHRLAHAEINALLSLPEMSSQASRRLMLISSVEPCPMCLGAMRMQRINTLAYAAADAYAGHTDALSSTFYFSQKATEVHRAPPEVEQFCAVLLLTFFLEGEMPREHGFFKVNQEKQPEHFGRALKLHQDGTLERLWQQQSDLATALEALA</sequence>
<dbReference type="InterPro" id="IPR016193">
    <property type="entry name" value="Cytidine_deaminase-like"/>
</dbReference>
<dbReference type="Proteomes" id="UP000316092">
    <property type="component" value="Unassembled WGS sequence"/>
</dbReference>
<dbReference type="AlphaFoldDB" id="A0A553V311"/>
<keyword evidence="1" id="KW-0479">Metal-binding</keyword>
<proteinExistence type="predicted"/>
<reference evidence="4 5" key="1">
    <citation type="submission" date="2019-07" db="EMBL/GenBank/DDBJ databases">
        <title>Deinococcus detaillus sp. nov., isolated from humus soil in Antarctica.</title>
        <authorList>
            <person name="Zhang K."/>
        </authorList>
    </citation>
    <scope>NUCLEOTIDE SEQUENCE [LARGE SCALE GENOMIC DNA]</scope>
    <source>
        <strain evidence="4 5">H1</strain>
    </source>
</reference>
<comment type="caution">
    <text evidence="4">The sequence shown here is derived from an EMBL/GenBank/DDBJ whole genome shotgun (WGS) entry which is preliminary data.</text>
</comment>
<evidence type="ECO:0000313" key="5">
    <source>
        <dbReference type="Proteomes" id="UP000316092"/>
    </source>
</evidence>
<dbReference type="Pfam" id="PF00383">
    <property type="entry name" value="dCMP_cyt_deam_1"/>
    <property type="match status" value="1"/>
</dbReference>
<dbReference type="InterPro" id="IPR016192">
    <property type="entry name" value="APOBEC/CMP_deaminase_Zn-bd"/>
</dbReference>